<evidence type="ECO:0000313" key="5">
    <source>
        <dbReference type="Proteomes" id="UP001428817"/>
    </source>
</evidence>
<organism evidence="4 5">
    <name type="scientific">Pseudonocardia eucalypti</name>
    <dbReference type="NCBI Taxonomy" id="648755"/>
    <lineage>
        <taxon>Bacteria</taxon>
        <taxon>Bacillati</taxon>
        <taxon>Actinomycetota</taxon>
        <taxon>Actinomycetes</taxon>
        <taxon>Pseudonocardiales</taxon>
        <taxon>Pseudonocardiaceae</taxon>
        <taxon>Pseudonocardia</taxon>
    </lineage>
</organism>
<keyword evidence="1" id="KW-0805">Transcription regulation</keyword>
<reference evidence="5" key="1">
    <citation type="journal article" date="2019" name="Int. J. Syst. Evol. Microbiol.">
        <title>The Global Catalogue of Microorganisms (GCM) 10K type strain sequencing project: providing services to taxonomists for standard genome sequencing and annotation.</title>
        <authorList>
            <consortium name="The Broad Institute Genomics Platform"/>
            <consortium name="The Broad Institute Genome Sequencing Center for Infectious Disease"/>
            <person name="Wu L."/>
            <person name="Ma J."/>
        </authorList>
    </citation>
    <scope>NUCLEOTIDE SEQUENCE [LARGE SCALE GENOMIC DNA]</scope>
    <source>
        <strain evidence="5">JCM 18303</strain>
    </source>
</reference>
<evidence type="ECO:0000259" key="3">
    <source>
        <dbReference type="PROSITE" id="PS51077"/>
    </source>
</evidence>
<dbReference type="PANTHER" id="PTHR30136:SF24">
    <property type="entry name" value="HTH-TYPE TRANSCRIPTIONAL REPRESSOR ALLR"/>
    <property type="match status" value="1"/>
</dbReference>
<dbReference type="InterPro" id="IPR036388">
    <property type="entry name" value="WH-like_DNA-bd_sf"/>
</dbReference>
<evidence type="ECO:0000256" key="2">
    <source>
        <dbReference type="ARBA" id="ARBA00023163"/>
    </source>
</evidence>
<proteinExistence type="predicted"/>
<dbReference type="Proteomes" id="UP001428817">
    <property type="component" value="Unassembled WGS sequence"/>
</dbReference>
<accession>A0ABP9PPM4</accession>
<dbReference type="Gene3D" id="1.10.10.10">
    <property type="entry name" value="Winged helix-like DNA-binding domain superfamily/Winged helix DNA-binding domain"/>
    <property type="match status" value="1"/>
</dbReference>
<dbReference type="Pfam" id="PF09339">
    <property type="entry name" value="HTH_IclR"/>
    <property type="match status" value="1"/>
</dbReference>
<comment type="caution">
    <text evidence="4">The sequence shown here is derived from an EMBL/GenBank/DDBJ whole genome shotgun (WGS) entry which is preliminary data.</text>
</comment>
<feature type="domain" description="HTH iclR-type" evidence="3">
    <location>
        <begin position="6"/>
        <end position="69"/>
    </location>
</feature>
<gene>
    <name evidence="4" type="ORF">GCM10023321_11780</name>
</gene>
<evidence type="ECO:0000313" key="4">
    <source>
        <dbReference type="EMBL" id="GAA5148860.1"/>
    </source>
</evidence>
<dbReference type="Gene3D" id="3.30.450.40">
    <property type="match status" value="1"/>
</dbReference>
<dbReference type="EMBL" id="BAABJP010000004">
    <property type="protein sequence ID" value="GAA5148860.1"/>
    <property type="molecule type" value="Genomic_DNA"/>
</dbReference>
<dbReference type="InterPro" id="IPR036390">
    <property type="entry name" value="WH_DNA-bd_sf"/>
</dbReference>
<name>A0ABP9PPM4_9PSEU</name>
<sequence length="296" mass="31582">MRGTMSAPTSRVVEIIELLARPGDTRLRYSDIARELGLTQATTHAILTTLCDRGWVIRDLVDKTFTLGPGLVPVAAAVNTRPFVDEARVAAVELTAEFGYAASVTEKLGDSLQITAFEGGESPWPGDRIPYAPPFGAGFAAWDTDAERQAWIQRAASSNAAIAERLADTLARIRERGFDVDGTSPAVARAANLVGTLDSGAIALPQNVREMLDRLRVEFTTMGFPDDSADSPNQPVAAVTAPVLDRHGHTALLLAVHPLVDLPPRRVETIGKRLIRATAAISGRAAGSSRSRRPSG</sequence>
<dbReference type="InterPro" id="IPR050707">
    <property type="entry name" value="HTH_MetabolicPath_Reg"/>
</dbReference>
<dbReference type="PROSITE" id="PS51077">
    <property type="entry name" value="HTH_ICLR"/>
    <property type="match status" value="1"/>
</dbReference>
<dbReference type="SUPFAM" id="SSF55781">
    <property type="entry name" value="GAF domain-like"/>
    <property type="match status" value="1"/>
</dbReference>
<evidence type="ECO:0000256" key="1">
    <source>
        <dbReference type="ARBA" id="ARBA00023015"/>
    </source>
</evidence>
<protein>
    <recommendedName>
        <fullName evidence="3">HTH iclR-type domain-containing protein</fullName>
    </recommendedName>
</protein>
<dbReference type="SUPFAM" id="SSF46785">
    <property type="entry name" value="Winged helix' DNA-binding domain"/>
    <property type="match status" value="1"/>
</dbReference>
<dbReference type="PANTHER" id="PTHR30136">
    <property type="entry name" value="HELIX-TURN-HELIX TRANSCRIPTIONAL REGULATOR, ICLR FAMILY"/>
    <property type="match status" value="1"/>
</dbReference>
<dbReference type="InterPro" id="IPR005471">
    <property type="entry name" value="Tscrpt_reg_IclR_N"/>
</dbReference>
<dbReference type="InterPro" id="IPR029016">
    <property type="entry name" value="GAF-like_dom_sf"/>
</dbReference>
<keyword evidence="2" id="KW-0804">Transcription</keyword>
<dbReference type="SMART" id="SM00346">
    <property type="entry name" value="HTH_ICLR"/>
    <property type="match status" value="1"/>
</dbReference>
<keyword evidence="5" id="KW-1185">Reference proteome</keyword>